<feature type="region of interest" description="Disordered" evidence="8">
    <location>
        <begin position="1605"/>
        <end position="1647"/>
    </location>
</feature>
<reference evidence="11 12" key="1">
    <citation type="journal article" date="2024" name="BMC Genomics">
        <title>Genome assembly of redclaw crayfish (Cherax quadricarinatus) provides insights into its immune adaptation and hypoxia tolerance.</title>
        <authorList>
            <person name="Liu Z."/>
            <person name="Zheng J."/>
            <person name="Li H."/>
            <person name="Fang K."/>
            <person name="Wang S."/>
            <person name="He J."/>
            <person name="Zhou D."/>
            <person name="Weng S."/>
            <person name="Chi M."/>
            <person name="Gu Z."/>
            <person name="He J."/>
            <person name="Li F."/>
            <person name="Wang M."/>
        </authorList>
    </citation>
    <scope>NUCLEOTIDE SEQUENCE [LARGE SCALE GENOMIC DNA]</scope>
    <source>
        <strain evidence="11">ZL_2023a</strain>
    </source>
</reference>
<dbReference type="CDD" id="cd20386">
    <property type="entry name" value="Tudor_PHF20-like"/>
    <property type="match status" value="1"/>
</dbReference>
<keyword evidence="5" id="KW-0862">Zinc</keyword>
<evidence type="ECO:0000256" key="1">
    <source>
        <dbReference type="ARBA" id="ARBA00004123"/>
    </source>
</evidence>
<evidence type="ECO:0000313" key="11">
    <source>
        <dbReference type="EMBL" id="KAK8745692.1"/>
    </source>
</evidence>
<feature type="compositionally biased region" description="Basic and acidic residues" evidence="8">
    <location>
        <begin position="1337"/>
        <end position="1371"/>
    </location>
</feature>
<sequence>MDSTRIRPLVRSSQRKDKKNCQFRVGDRVTARWAADGKRYQARVVKVLGDDQYEVLFFDGVTKVVRSGALTKFEPKGTNETGEDMEPGSSSCSPGKQLGPHDEVVMLLSPAATTASSSDSRSSSPEPDQHSTDSIKEEELPDLETTPIKKSIFDVEIIDQKRKPKRKAAVEELFQSLKKKRKHEFHGRKEDTPTSPKYSKTSHVTASSPRLQHPANSAQAKRTPSSRKRSRDTAFGTEEEGPLLKQTDFSLSSETPDAATCDISELSLSSNLVTVKLDNGWKKCCTRRTHGTTAGKWDMYYMAPEGKKIRCKTDLLRYSEETGHSVDADKFDFSVKNMKDVIEAHLQEKDPKEVAKTRHTPKDQREPIKDVGVVEIKEENNDEEEKAAVFDQSESNKNLVAKKPEVSSVKKTEIVPAPAKKPEVVPAKKTEVPSLKKPEVSSAKKPEVSSAKKPEVSSAKKIEVSSAKKTEVSSAKKTEVSSAKKTEVSSAKKTEVSSAKKTEVLSTKKTEISSAKKTEAPAKKPDVSAKKPEVSSAKKTDVCSAKKTEVSSTKKNEVKKPEAKRPDTKLSESPRLKIEIPILSKTENIGMLSSSVLSTSASPWSPTMPSALPRSLPASATVHSVGEAKKDESPSAEADTAPVPEPAAESSKPEATPPAQQKHTIKKDPVLAPNEFVVRAEHNEHQCPKEGCGKGFRKENLLQMHIKHYHPEILKKSSSWAPNVADLAYARTVGDHLETNASPTPASPPIDKVLKQDILSKKLSRGLVSGSSSESRGKTGEKKHQGPSKGVSTSKETKKKDSSKVEFEMAKTTSDDELDVKEEIDEYIDDLEEDTAGPQDAASTEDPDYIPCDGDLSQKKKEKKEKRKTRGGEAKGKKRKLVPSESMSEDDLQETKAVTKYRYSTRKGSASSRINVSAINESSALEVEEDTTDTWAEGAENASVQETSAEIINCGCGSTEEEGLMLQCDVCLCWQHGACYNIVGEDQVPDKYICSLCDHPKLERSSHKFRHHQDWLKEGRLPRFSFSRTRGDVRLEACIRRGHELTANVLQLSEVLHSLRLKLHIAKEADHPKFVMWHKKWDEKEENSDQTKVSSEIAQADAVAPLQKLMNIVEHDASDLTPPLTNPLITDPSLMTEGIDNSSAPDSASASSPLEQSINASPSEVWDVTEQIINGEQFSAQTDNHKSDSANLLQNDSADAYLQQIKEEKNVVDDVKENKSSCEITLLPEMSDIQKHATPDHTLSEEAPLSSKTDIVSGTNDAQQSCSATKHQVLSKVLSDSSDKESIIQTETNIKLMKENSKISDFQAESLDASTTDVEAEDLTENKTTLQTNLKLAELEHENDTDSKSTRKSDDLEGDTKTEDTKSTDEHTIVDIAKAPLNEGQCAGEPEEIDLKPALLEHVELEKNYPINISVDDSAHPEGCACEEVKSNIKVDCKEVTVREKDPDDSNLSLTDKAKVNIGSEGDEIETTQKEGILATNQCGSKEEIKTAKNEKNNEANTLEEKNEKCTERSEMDTNSSGTEIKSSSTEKETEEDVHVVIKSETTNENNLLKNTVNEDDSGEKEDKNYLEVKSDSPKYLCKSDENKDCKNAENESINEANTTCIKEEEEEENTERKEQTQEKMLEVQELDNTKQKDNPSKDLEGMELPQPAVMSTSDMPQCVDVEGNEDTMDDDDTQLDDDGDLALDLGGLGAAGEGSMPGGNDLAALLSSQTELEHLVTQASSALAPHVPTQSVSVPIIPEAERIEPVNCKLNLLEHVQIVQTNITKRFDQIEKQLEVLEAEMGLCADTVDDDCEEDGEERDPATLQARALIKLILNDVNVVKKIAEFTH</sequence>
<feature type="compositionally biased region" description="Low complexity" evidence="8">
    <location>
        <begin position="765"/>
        <end position="774"/>
    </location>
</feature>
<accession>A0AAW0Y1U1</accession>
<evidence type="ECO:0000256" key="3">
    <source>
        <dbReference type="ARBA" id="ARBA00022737"/>
    </source>
</evidence>
<feature type="compositionally biased region" description="Polar residues" evidence="8">
    <location>
        <begin position="193"/>
        <end position="223"/>
    </location>
</feature>
<proteinExistence type="predicted"/>
<dbReference type="PROSITE" id="PS50157">
    <property type="entry name" value="ZINC_FINGER_C2H2_2"/>
    <property type="match status" value="1"/>
</dbReference>
<feature type="compositionally biased region" description="Basic and acidic residues" evidence="8">
    <location>
        <begin position="127"/>
        <end position="138"/>
    </location>
</feature>
<dbReference type="SUPFAM" id="SSF54171">
    <property type="entry name" value="DNA-binding domain"/>
    <property type="match status" value="1"/>
</dbReference>
<protein>
    <recommendedName>
        <fullName evidence="13">PHD finger protein 20-like protein 1</fullName>
    </recommendedName>
</protein>
<dbReference type="Gene3D" id="2.30.30.140">
    <property type="match status" value="1"/>
</dbReference>
<dbReference type="Proteomes" id="UP001445076">
    <property type="component" value="Unassembled WGS sequence"/>
</dbReference>
<dbReference type="CDD" id="cd00122">
    <property type="entry name" value="MBD"/>
    <property type="match status" value="1"/>
</dbReference>
<keyword evidence="4 7" id="KW-0863">Zinc-finger</keyword>
<dbReference type="SMART" id="SM00249">
    <property type="entry name" value="PHD"/>
    <property type="match status" value="1"/>
</dbReference>
<dbReference type="Pfam" id="PF20826">
    <property type="entry name" value="PHD_5"/>
    <property type="match status" value="1"/>
</dbReference>
<dbReference type="InterPro" id="IPR019786">
    <property type="entry name" value="Zinc_finger_PHD-type_CS"/>
</dbReference>
<feature type="compositionally biased region" description="Basic and acidic residues" evidence="8">
    <location>
        <begin position="775"/>
        <end position="784"/>
    </location>
</feature>
<dbReference type="SUPFAM" id="SSF63748">
    <property type="entry name" value="Tudor/PWWP/MBT"/>
    <property type="match status" value="1"/>
</dbReference>
<feature type="compositionally biased region" description="Low complexity" evidence="8">
    <location>
        <begin position="109"/>
        <end position="126"/>
    </location>
</feature>
<dbReference type="GO" id="GO:0008270">
    <property type="term" value="F:zinc ion binding"/>
    <property type="evidence" value="ECO:0007669"/>
    <property type="project" value="UniProtKB-KW"/>
</dbReference>
<dbReference type="InterPro" id="IPR043449">
    <property type="entry name" value="PHF20-like"/>
</dbReference>
<evidence type="ECO:0000256" key="6">
    <source>
        <dbReference type="ARBA" id="ARBA00023242"/>
    </source>
</evidence>
<evidence type="ECO:0000259" key="9">
    <source>
        <dbReference type="PROSITE" id="PS50157"/>
    </source>
</evidence>
<feature type="domain" description="MBD" evidence="10">
    <location>
        <begin position="267"/>
        <end position="338"/>
    </location>
</feature>
<dbReference type="PROSITE" id="PS00028">
    <property type="entry name" value="ZINC_FINGER_C2H2_1"/>
    <property type="match status" value="1"/>
</dbReference>
<dbReference type="InterPro" id="IPR001965">
    <property type="entry name" value="Znf_PHD"/>
</dbReference>
<dbReference type="GO" id="GO:0003677">
    <property type="term" value="F:DNA binding"/>
    <property type="evidence" value="ECO:0007669"/>
    <property type="project" value="InterPro"/>
</dbReference>
<keyword evidence="2" id="KW-0479">Metal-binding</keyword>
<dbReference type="InterPro" id="IPR013087">
    <property type="entry name" value="Znf_C2H2_type"/>
</dbReference>
<feature type="compositionally biased region" description="Basic and acidic residues" evidence="8">
    <location>
        <begin position="348"/>
        <end position="369"/>
    </location>
</feature>
<feature type="domain" description="C2H2-type" evidence="9">
    <location>
        <begin position="685"/>
        <end position="710"/>
    </location>
</feature>
<dbReference type="InterPro" id="IPR002999">
    <property type="entry name" value="Tudor"/>
</dbReference>
<feature type="region of interest" description="Disordered" evidence="8">
    <location>
        <begin position="1129"/>
        <end position="1162"/>
    </location>
</feature>
<dbReference type="InterPro" id="IPR013083">
    <property type="entry name" value="Znf_RING/FYVE/PHD"/>
</dbReference>
<evidence type="ECO:0000256" key="7">
    <source>
        <dbReference type="PROSITE-ProRule" id="PRU00042"/>
    </source>
</evidence>
<feature type="region of interest" description="Disordered" evidence="8">
    <location>
        <begin position="1488"/>
        <end position="1572"/>
    </location>
</feature>
<dbReference type="PANTHER" id="PTHR15856:SF51">
    <property type="entry name" value="MBD-R2"/>
    <property type="match status" value="1"/>
</dbReference>
<keyword evidence="3" id="KW-0677">Repeat</keyword>
<feature type="compositionally biased region" description="Basic residues" evidence="8">
    <location>
        <begin position="860"/>
        <end position="869"/>
    </location>
</feature>
<dbReference type="GO" id="GO:0006357">
    <property type="term" value="P:regulation of transcription by RNA polymerase II"/>
    <property type="evidence" value="ECO:0007669"/>
    <property type="project" value="TreeGrafter"/>
</dbReference>
<dbReference type="PANTHER" id="PTHR15856">
    <property type="entry name" value="PHD FINGER PROTEIN 20-RELATED"/>
    <property type="match status" value="1"/>
</dbReference>
<feature type="region of interest" description="Disordered" evidence="8">
    <location>
        <begin position="595"/>
        <end position="672"/>
    </location>
</feature>
<feature type="compositionally biased region" description="Low complexity" evidence="8">
    <location>
        <begin position="1518"/>
        <end position="1528"/>
    </location>
</feature>
<dbReference type="EMBL" id="JARKIK010000019">
    <property type="protein sequence ID" value="KAK8745692.1"/>
    <property type="molecule type" value="Genomic_DNA"/>
</dbReference>
<evidence type="ECO:0008006" key="13">
    <source>
        <dbReference type="Google" id="ProtNLM"/>
    </source>
</evidence>
<dbReference type="InterPro" id="IPR016177">
    <property type="entry name" value="DNA-bd_dom_sf"/>
</dbReference>
<evidence type="ECO:0000259" key="10">
    <source>
        <dbReference type="PROSITE" id="PS50982"/>
    </source>
</evidence>
<evidence type="ECO:0000256" key="5">
    <source>
        <dbReference type="ARBA" id="ARBA00022833"/>
    </source>
</evidence>
<feature type="compositionally biased region" description="Basic and acidic residues" evidence="8">
    <location>
        <begin position="402"/>
        <end position="413"/>
    </location>
</feature>
<keyword evidence="12" id="KW-1185">Reference proteome</keyword>
<feature type="region of interest" description="Disordered" evidence="8">
    <location>
        <begin position="764"/>
        <end position="895"/>
    </location>
</feature>
<evidence type="ECO:0000256" key="4">
    <source>
        <dbReference type="ARBA" id="ARBA00022771"/>
    </source>
</evidence>
<evidence type="ECO:0000256" key="8">
    <source>
        <dbReference type="SAM" id="MobiDB-lite"/>
    </source>
</evidence>
<feature type="compositionally biased region" description="Low complexity" evidence="8">
    <location>
        <begin position="595"/>
        <end position="605"/>
    </location>
</feature>
<feature type="region of interest" description="Disordered" evidence="8">
    <location>
        <begin position="73"/>
        <end position="146"/>
    </location>
</feature>
<feature type="compositionally biased region" description="Basic and acidic residues" evidence="8">
    <location>
        <begin position="1615"/>
        <end position="1645"/>
    </location>
</feature>
<dbReference type="SMART" id="SM00391">
    <property type="entry name" value="MBD"/>
    <property type="match status" value="1"/>
</dbReference>
<feature type="region of interest" description="Disordered" evidence="8">
    <location>
        <begin position="179"/>
        <end position="247"/>
    </location>
</feature>
<organism evidence="11 12">
    <name type="scientific">Cherax quadricarinatus</name>
    <name type="common">Australian red claw crayfish</name>
    <dbReference type="NCBI Taxonomy" id="27406"/>
    <lineage>
        <taxon>Eukaryota</taxon>
        <taxon>Metazoa</taxon>
        <taxon>Ecdysozoa</taxon>
        <taxon>Arthropoda</taxon>
        <taxon>Crustacea</taxon>
        <taxon>Multicrustacea</taxon>
        <taxon>Malacostraca</taxon>
        <taxon>Eumalacostraca</taxon>
        <taxon>Eucarida</taxon>
        <taxon>Decapoda</taxon>
        <taxon>Pleocyemata</taxon>
        <taxon>Astacidea</taxon>
        <taxon>Parastacoidea</taxon>
        <taxon>Parastacidae</taxon>
        <taxon>Cherax</taxon>
    </lineage>
</organism>
<feature type="region of interest" description="Disordered" evidence="8">
    <location>
        <begin position="1237"/>
        <end position="1269"/>
    </location>
</feature>
<dbReference type="Gene3D" id="3.30.890.10">
    <property type="entry name" value="Methyl-cpg-binding Protein 2, Chain A"/>
    <property type="match status" value="1"/>
</dbReference>
<evidence type="ECO:0000256" key="2">
    <source>
        <dbReference type="ARBA" id="ARBA00022723"/>
    </source>
</evidence>
<dbReference type="SUPFAM" id="SSF57903">
    <property type="entry name" value="FYVE/PHD zinc finger"/>
    <property type="match status" value="1"/>
</dbReference>
<feature type="compositionally biased region" description="Low complexity" evidence="8">
    <location>
        <begin position="1545"/>
        <end position="1556"/>
    </location>
</feature>
<name>A0AAW0Y1U1_CHEQU</name>
<comment type="caution">
    <text evidence="11">The sequence shown here is derived from an EMBL/GenBank/DDBJ whole genome shotgun (WGS) entry which is preliminary data.</text>
</comment>
<dbReference type="SMART" id="SM00333">
    <property type="entry name" value="TUDOR"/>
    <property type="match status" value="1"/>
</dbReference>
<dbReference type="SMART" id="SM00355">
    <property type="entry name" value="ZnF_C2H2"/>
    <property type="match status" value="2"/>
</dbReference>
<feature type="compositionally biased region" description="Low complexity" evidence="8">
    <location>
        <begin position="1142"/>
        <end position="1153"/>
    </location>
</feature>
<feature type="compositionally biased region" description="Polar residues" evidence="8">
    <location>
        <begin position="1250"/>
        <end position="1269"/>
    </location>
</feature>
<dbReference type="InterPro" id="IPR001739">
    <property type="entry name" value="Methyl_CpG_DNA-bd"/>
</dbReference>
<dbReference type="GO" id="GO:0044545">
    <property type="term" value="C:NSL complex"/>
    <property type="evidence" value="ECO:0007669"/>
    <property type="project" value="TreeGrafter"/>
</dbReference>
<comment type="subcellular location">
    <subcellularLocation>
        <location evidence="1">Nucleus</location>
    </subcellularLocation>
</comment>
<feature type="region of interest" description="Disordered" evidence="8">
    <location>
        <begin position="1331"/>
        <end position="1371"/>
    </location>
</feature>
<dbReference type="PROSITE" id="PS50982">
    <property type="entry name" value="MBD"/>
    <property type="match status" value="1"/>
</dbReference>
<gene>
    <name evidence="11" type="ORF">OTU49_000323</name>
</gene>
<keyword evidence="6" id="KW-0539">Nucleus</keyword>
<dbReference type="Gene3D" id="3.30.40.10">
    <property type="entry name" value="Zinc/RING finger domain, C3HC4 (zinc finger)"/>
    <property type="match status" value="1"/>
</dbReference>
<dbReference type="GO" id="GO:0005634">
    <property type="term" value="C:nucleus"/>
    <property type="evidence" value="ECO:0007669"/>
    <property type="project" value="UniProtKB-SubCell"/>
</dbReference>
<dbReference type="PROSITE" id="PS01359">
    <property type="entry name" value="ZF_PHD_1"/>
    <property type="match status" value="1"/>
</dbReference>
<feature type="compositionally biased region" description="Basic and acidic residues" evidence="8">
    <location>
        <begin position="1529"/>
        <end position="1542"/>
    </location>
</feature>
<feature type="compositionally biased region" description="Basic and acidic residues" evidence="8">
    <location>
        <begin position="420"/>
        <end position="576"/>
    </location>
</feature>
<feature type="region of interest" description="Disordered" evidence="8">
    <location>
        <begin position="348"/>
        <end position="576"/>
    </location>
</feature>
<dbReference type="InterPro" id="IPR011011">
    <property type="entry name" value="Znf_FYVE_PHD"/>
</dbReference>
<dbReference type="Pfam" id="PF01429">
    <property type="entry name" value="MBD"/>
    <property type="match status" value="1"/>
</dbReference>
<evidence type="ECO:0000313" key="12">
    <source>
        <dbReference type="Proteomes" id="UP001445076"/>
    </source>
</evidence>
<feature type="compositionally biased region" description="Basic and acidic residues" evidence="8">
    <location>
        <begin position="1488"/>
        <end position="1516"/>
    </location>
</feature>
<feature type="compositionally biased region" description="Basic and acidic residues" evidence="8">
    <location>
        <begin position="795"/>
        <end position="809"/>
    </location>
</feature>
<feature type="compositionally biased region" description="Acidic residues" evidence="8">
    <location>
        <begin position="815"/>
        <end position="835"/>
    </location>
</feature>